<feature type="compositionally biased region" description="Basic and acidic residues" evidence="1">
    <location>
        <begin position="141"/>
        <end position="150"/>
    </location>
</feature>
<evidence type="ECO:0000256" key="1">
    <source>
        <dbReference type="SAM" id="MobiDB-lite"/>
    </source>
</evidence>
<name>K0SSY3_THAOC</name>
<dbReference type="EMBL" id="AGNL01012114">
    <property type="protein sequence ID" value="EJK68074.1"/>
    <property type="molecule type" value="Genomic_DNA"/>
</dbReference>
<sequence length="150" mass="16653">CEQRDRKPGKEEDSPRQEEDDGSFPLAANVTQLEETRERAAGAGAHCRVWRKQGGTSDADRGGGLRWRPSLLGMQRGQRRQASQVEGEEGARGDATGAKGLQRRNKRVEVRDGREGAHDGPRDTAESEKFRRPPGVLPLYELEKSRGADY</sequence>
<dbReference type="AlphaFoldDB" id="K0SSY3"/>
<proteinExistence type="predicted"/>
<gene>
    <name evidence="2" type="ORF">THAOC_10787</name>
</gene>
<feature type="compositionally biased region" description="Basic and acidic residues" evidence="1">
    <location>
        <begin position="107"/>
        <end position="131"/>
    </location>
</feature>
<feature type="compositionally biased region" description="Basic and acidic residues" evidence="1">
    <location>
        <begin position="1"/>
        <end position="17"/>
    </location>
</feature>
<protein>
    <submittedName>
        <fullName evidence="2">Uncharacterized protein</fullName>
    </submittedName>
</protein>
<dbReference type="Proteomes" id="UP000266841">
    <property type="component" value="Unassembled WGS sequence"/>
</dbReference>
<organism evidence="2 3">
    <name type="scientific">Thalassiosira oceanica</name>
    <name type="common">Marine diatom</name>
    <dbReference type="NCBI Taxonomy" id="159749"/>
    <lineage>
        <taxon>Eukaryota</taxon>
        <taxon>Sar</taxon>
        <taxon>Stramenopiles</taxon>
        <taxon>Ochrophyta</taxon>
        <taxon>Bacillariophyta</taxon>
        <taxon>Coscinodiscophyceae</taxon>
        <taxon>Thalassiosirophycidae</taxon>
        <taxon>Thalassiosirales</taxon>
        <taxon>Thalassiosiraceae</taxon>
        <taxon>Thalassiosira</taxon>
    </lineage>
</organism>
<comment type="caution">
    <text evidence="2">The sequence shown here is derived from an EMBL/GenBank/DDBJ whole genome shotgun (WGS) entry which is preliminary data.</text>
</comment>
<keyword evidence="3" id="KW-1185">Reference proteome</keyword>
<reference evidence="2 3" key="1">
    <citation type="journal article" date="2012" name="Genome Biol.">
        <title>Genome and low-iron response of an oceanic diatom adapted to chronic iron limitation.</title>
        <authorList>
            <person name="Lommer M."/>
            <person name="Specht M."/>
            <person name="Roy A.S."/>
            <person name="Kraemer L."/>
            <person name="Andreson R."/>
            <person name="Gutowska M.A."/>
            <person name="Wolf J."/>
            <person name="Bergner S.V."/>
            <person name="Schilhabel M.B."/>
            <person name="Klostermeier U.C."/>
            <person name="Beiko R.G."/>
            <person name="Rosenstiel P."/>
            <person name="Hippler M."/>
            <person name="Laroche J."/>
        </authorList>
    </citation>
    <scope>NUCLEOTIDE SEQUENCE [LARGE SCALE GENOMIC DNA]</scope>
    <source>
        <strain evidence="2 3">CCMP1005</strain>
    </source>
</reference>
<accession>K0SSY3</accession>
<feature type="region of interest" description="Disordered" evidence="1">
    <location>
        <begin position="1"/>
        <end position="150"/>
    </location>
</feature>
<feature type="non-terminal residue" evidence="2">
    <location>
        <position position="1"/>
    </location>
</feature>
<evidence type="ECO:0000313" key="2">
    <source>
        <dbReference type="EMBL" id="EJK68074.1"/>
    </source>
</evidence>
<evidence type="ECO:0000313" key="3">
    <source>
        <dbReference type="Proteomes" id="UP000266841"/>
    </source>
</evidence>